<sequence length="98" mass="11394">MGAASSRKKDILTLRKLYFVHRRGNRDHQNVFCSAGHQIETVGERNLMTSAPRRSPPKYCWAKTSLLLMSVPKTWPLLCHKKPATGLFYWDWRSRIPP</sequence>
<comment type="caution">
    <text evidence="1">The sequence shown here is derived from an EMBL/GenBank/DDBJ whole genome shotgun (WGS) entry which is preliminary data.</text>
</comment>
<dbReference type="Proteomes" id="UP001331515">
    <property type="component" value="Unassembled WGS sequence"/>
</dbReference>
<reference evidence="1 2" key="1">
    <citation type="journal article" date="2023" name="Mol. Biol. Evol.">
        <title>Genomics of Secondarily Temperate Adaptation in the Only Non-Antarctic Icefish.</title>
        <authorList>
            <person name="Rivera-Colon A.G."/>
            <person name="Rayamajhi N."/>
            <person name="Minhas B.F."/>
            <person name="Madrigal G."/>
            <person name="Bilyk K.T."/>
            <person name="Yoon V."/>
            <person name="Hune M."/>
            <person name="Gregory S."/>
            <person name="Cheng C.H.C."/>
            <person name="Catchen J.M."/>
        </authorList>
    </citation>
    <scope>NUCLEOTIDE SEQUENCE [LARGE SCALE GENOMIC DNA]</scope>
    <source>
        <tissue evidence="1">White muscle</tissue>
    </source>
</reference>
<evidence type="ECO:0000313" key="1">
    <source>
        <dbReference type="EMBL" id="KAK5913647.1"/>
    </source>
</evidence>
<protein>
    <submittedName>
        <fullName evidence="1">Uncharacterized protein</fullName>
    </submittedName>
</protein>
<gene>
    <name evidence="1" type="ORF">CgunFtcFv8_008162</name>
</gene>
<keyword evidence="2" id="KW-1185">Reference proteome</keyword>
<evidence type="ECO:0000313" key="2">
    <source>
        <dbReference type="Proteomes" id="UP001331515"/>
    </source>
</evidence>
<dbReference type="AlphaFoldDB" id="A0AAN8D0N1"/>
<dbReference type="EMBL" id="JAURVH010001527">
    <property type="protein sequence ID" value="KAK5913647.1"/>
    <property type="molecule type" value="Genomic_DNA"/>
</dbReference>
<organism evidence="1 2">
    <name type="scientific">Champsocephalus gunnari</name>
    <name type="common">Mackerel icefish</name>
    <dbReference type="NCBI Taxonomy" id="52237"/>
    <lineage>
        <taxon>Eukaryota</taxon>
        <taxon>Metazoa</taxon>
        <taxon>Chordata</taxon>
        <taxon>Craniata</taxon>
        <taxon>Vertebrata</taxon>
        <taxon>Euteleostomi</taxon>
        <taxon>Actinopterygii</taxon>
        <taxon>Neopterygii</taxon>
        <taxon>Teleostei</taxon>
        <taxon>Neoteleostei</taxon>
        <taxon>Acanthomorphata</taxon>
        <taxon>Eupercaria</taxon>
        <taxon>Perciformes</taxon>
        <taxon>Notothenioidei</taxon>
        <taxon>Channichthyidae</taxon>
        <taxon>Champsocephalus</taxon>
    </lineage>
</organism>
<accession>A0AAN8D0N1</accession>
<proteinExistence type="predicted"/>
<name>A0AAN8D0N1_CHAGU</name>